<dbReference type="Pfam" id="PF01810">
    <property type="entry name" value="LysE"/>
    <property type="match status" value="1"/>
</dbReference>
<keyword evidence="3 6" id="KW-0812">Transmembrane</keyword>
<feature type="transmembrane region" description="Helical" evidence="6">
    <location>
        <begin position="115"/>
        <end position="137"/>
    </location>
</feature>
<dbReference type="GO" id="GO:0005886">
    <property type="term" value="C:plasma membrane"/>
    <property type="evidence" value="ECO:0007669"/>
    <property type="project" value="UniProtKB-SubCell"/>
</dbReference>
<comment type="caution">
    <text evidence="7">The sequence shown here is derived from an EMBL/GenBank/DDBJ whole genome shotgun (WGS) entry which is preliminary data.</text>
</comment>
<feature type="transmembrane region" description="Helical" evidence="6">
    <location>
        <begin position="149"/>
        <end position="170"/>
    </location>
</feature>
<dbReference type="InterPro" id="IPR001123">
    <property type="entry name" value="LeuE-type"/>
</dbReference>
<dbReference type="EMBL" id="CAOF01000040">
    <property type="protein sequence ID" value="CCO45005.1"/>
    <property type="molecule type" value="Genomic_DNA"/>
</dbReference>
<evidence type="ECO:0000313" key="7">
    <source>
        <dbReference type="EMBL" id="CCO45005.1"/>
    </source>
</evidence>
<accession>A0AAV2VJX7</accession>
<dbReference type="PIRSF" id="PIRSF006324">
    <property type="entry name" value="LeuE"/>
    <property type="match status" value="1"/>
</dbReference>
<dbReference type="GO" id="GO:0015171">
    <property type="term" value="F:amino acid transmembrane transporter activity"/>
    <property type="evidence" value="ECO:0007669"/>
    <property type="project" value="TreeGrafter"/>
</dbReference>
<evidence type="ECO:0000256" key="4">
    <source>
        <dbReference type="ARBA" id="ARBA00022989"/>
    </source>
</evidence>
<reference evidence="7 8" key="1">
    <citation type="journal article" date="2013" name="ISME J.">
        <title>Comparative genomics of pathogenic lineages of Vibrio nigripulchritudo identifies virulence-associated traits.</title>
        <authorList>
            <person name="Goudenege D."/>
            <person name="Labreuche Y."/>
            <person name="Krin E."/>
            <person name="Ansquer D."/>
            <person name="Mangenot S."/>
            <person name="Calteau A."/>
            <person name="Medigue C."/>
            <person name="Mazel D."/>
            <person name="Polz M.F."/>
            <person name="Le Roux F."/>
        </authorList>
    </citation>
    <scope>NUCLEOTIDE SEQUENCE [LARGE SCALE GENOMIC DNA]</scope>
    <source>
        <strain evidence="7 8">SOn1</strain>
    </source>
</reference>
<sequence length="213" mass="22834">MFGIENFWLFVVSGIALNLIPGPDSLYVMGRSATQGMKAGVVAGAGIGAGTLFHIFAAAFGLSALLATSAMAFTVVKIIGGLYLLYMAATMLLSKSSSSESDEKIELKKAPLKSIFLQGFLTNVLNPKVALFFLAFVPQFISAESDSKALAFLILGVVFNFNGMLWLLFLSWTSAKVSTKVQQSETIVRWTKRAAGTLFGYFGIKLMITSNAS</sequence>
<comment type="subcellular location">
    <subcellularLocation>
        <location evidence="1">Cell membrane</location>
        <topology evidence="1">Multi-pass membrane protein</topology>
    </subcellularLocation>
</comment>
<dbReference type="PANTHER" id="PTHR30086:SF20">
    <property type="entry name" value="ARGININE EXPORTER PROTEIN ARGO-RELATED"/>
    <property type="match status" value="1"/>
</dbReference>
<evidence type="ECO:0000313" key="8">
    <source>
        <dbReference type="Proteomes" id="UP000018211"/>
    </source>
</evidence>
<evidence type="ECO:0000256" key="5">
    <source>
        <dbReference type="ARBA" id="ARBA00023136"/>
    </source>
</evidence>
<dbReference type="AlphaFoldDB" id="A0AAV2VJX7"/>
<evidence type="ECO:0000256" key="6">
    <source>
        <dbReference type="SAM" id="Phobius"/>
    </source>
</evidence>
<evidence type="ECO:0000256" key="1">
    <source>
        <dbReference type="ARBA" id="ARBA00004651"/>
    </source>
</evidence>
<feature type="transmembrane region" description="Helical" evidence="6">
    <location>
        <begin position="6"/>
        <end position="29"/>
    </location>
</feature>
<gene>
    <name evidence="7" type="ORF">VIBNISOn1_1340001</name>
</gene>
<proteinExistence type="predicted"/>
<organism evidence="7 8">
    <name type="scientific">Vibrio nigripulchritudo SOn1</name>
    <dbReference type="NCBI Taxonomy" id="1238450"/>
    <lineage>
        <taxon>Bacteria</taxon>
        <taxon>Pseudomonadati</taxon>
        <taxon>Pseudomonadota</taxon>
        <taxon>Gammaproteobacteria</taxon>
        <taxon>Vibrionales</taxon>
        <taxon>Vibrionaceae</taxon>
        <taxon>Vibrio</taxon>
    </lineage>
</organism>
<name>A0AAV2VJX7_9VIBR</name>
<evidence type="ECO:0000256" key="3">
    <source>
        <dbReference type="ARBA" id="ARBA00022692"/>
    </source>
</evidence>
<evidence type="ECO:0000256" key="2">
    <source>
        <dbReference type="ARBA" id="ARBA00022475"/>
    </source>
</evidence>
<feature type="transmembrane region" description="Helical" evidence="6">
    <location>
        <begin position="41"/>
        <end position="66"/>
    </location>
</feature>
<feature type="transmembrane region" description="Helical" evidence="6">
    <location>
        <begin position="72"/>
        <end position="94"/>
    </location>
</feature>
<dbReference type="RefSeq" id="WP_022610642.1">
    <property type="nucleotide sequence ID" value="NZ_LK391965.1"/>
</dbReference>
<keyword evidence="5 6" id="KW-0472">Membrane</keyword>
<dbReference type="PANTHER" id="PTHR30086">
    <property type="entry name" value="ARGININE EXPORTER PROTEIN ARGO"/>
    <property type="match status" value="1"/>
</dbReference>
<dbReference type="Proteomes" id="UP000018211">
    <property type="component" value="Unassembled WGS sequence"/>
</dbReference>
<protein>
    <submittedName>
        <fullName evidence="7">Lysine/threonine efflux family protein</fullName>
    </submittedName>
</protein>
<keyword evidence="4 6" id="KW-1133">Transmembrane helix</keyword>
<keyword evidence="2" id="KW-1003">Cell membrane</keyword>